<keyword evidence="2" id="KW-1185">Reference proteome</keyword>
<dbReference type="Gene3D" id="2.180.10.10">
    <property type="entry name" value="RHS repeat-associated core"/>
    <property type="match status" value="1"/>
</dbReference>
<reference evidence="1 2" key="1">
    <citation type="submission" date="2024-03" db="EMBL/GenBank/DDBJ databases">
        <title>Chitinophaga caseinilytica sp. nov., a casein hydrolysing bacterium isolated from forest soil.</title>
        <authorList>
            <person name="Lee D.S."/>
            <person name="Han D.M."/>
            <person name="Baek J.H."/>
            <person name="Choi D.G."/>
            <person name="Jeon J.H."/>
            <person name="Jeon C.O."/>
        </authorList>
    </citation>
    <scope>NUCLEOTIDE SEQUENCE [LARGE SCALE GENOMIC DNA]</scope>
    <source>
        <strain evidence="1 2">KACC 19118</strain>
    </source>
</reference>
<dbReference type="EMBL" id="CP150096">
    <property type="protein sequence ID" value="WZN45892.1"/>
    <property type="molecule type" value="Genomic_DNA"/>
</dbReference>
<dbReference type="NCBIfam" id="TIGR01643">
    <property type="entry name" value="YD_repeat_2x"/>
    <property type="match status" value="1"/>
</dbReference>
<dbReference type="Proteomes" id="UP001449657">
    <property type="component" value="Chromosome"/>
</dbReference>
<gene>
    <name evidence="1" type="ORF">WJU22_23620</name>
</gene>
<name>A0ABZ2Z3J3_9BACT</name>
<dbReference type="RefSeq" id="WP_341840633.1">
    <property type="nucleotide sequence ID" value="NZ_CP149792.1"/>
</dbReference>
<protein>
    <recommendedName>
        <fullName evidence="3">YD repeat-containing protein</fullName>
    </recommendedName>
</protein>
<sequence length="276" mass="31235">MRILSTICLTLALGAARGQHYYQDVISTGQTAATMAQFKANKVTGQIVRSLDANQETDNDFICVRTTQPPYQKLKAVTQSRNSGRSVLTSTFAGNGRLTRTVDSTDNAITTVQYRYTEQGLLAEVESGVRGREDKYRTQERHRYEYDSTGRLQRMVLKKGGPDSVIVVFKTDSAGRVTEEMEPGRQRIYYNYDAAGRLTDVLRYYPSRKRMLPDYTFEYGADGKLAAMTVVTVETGDYLIWKYAYDAKGLPLREDCYGKGLELLGRIAYKYEFAEN</sequence>
<accession>A0ABZ2Z3J3</accession>
<evidence type="ECO:0000313" key="2">
    <source>
        <dbReference type="Proteomes" id="UP001449657"/>
    </source>
</evidence>
<dbReference type="InterPro" id="IPR006530">
    <property type="entry name" value="YD"/>
</dbReference>
<evidence type="ECO:0008006" key="3">
    <source>
        <dbReference type="Google" id="ProtNLM"/>
    </source>
</evidence>
<organism evidence="1 2">
    <name type="scientific">Chitinophaga caseinilytica</name>
    <dbReference type="NCBI Taxonomy" id="2267521"/>
    <lineage>
        <taxon>Bacteria</taxon>
        <taxon>Pseudomonadati</taxon>
        <taxon>Bacteroidota</taxon>
        <taxon>Chitinophagia</taxon>
        <taxon>Chitinophagales</taxon>
        <taxon>Chitinophagaceae</taxon>
        <taxon>Chitinophaga</taxon>
    </lineage>
</organism>
<proteinExistence type="predicted"/>
<evidence type="ECO:0000313" key="1">
    <source>
        <dbReference type="EMBL" id="WZN45892.1"/>
    </source>
</evidence>